<proteinExistence type="predicted"/>
<reference evidence="2" key="2">
    <citation type="journal article" date="2015" name="Fish Shellfish Immunol.">
        <title>Early steps in the European eel (Anguilla anguilla)-Vibrio vulnificus interaction in the gills: Role of the RtxA13 toxin.</title>
        <authorList>
            <person name="Callol A."/>
            <person name="Pajuelo D."/>
            <person name="Ebbesson L."/>
            <person name="Teles M."/>
            <person name="MacKenzie S."/>
            <person name="Amaro C."/>
        </authorList>
    </citation>
    <scope>NUCLEOTIDE SEQUENCE</scope>
</reference>
<sequence>MGAKSIWLYRLCVSFIWCSGVPYILFYWAVEDNASTIHSGLN</sequence>
<name>A0A0E9VTA7_ANGAN</name>
<feature type="transmembrane region" description="Helical" evidence="1">
    <location>
        <begin position="7"/>
        <end position="30"/>
    </location>
</feature>
<accession>A0A0E9VTA7</accession>
<protein>
    <submittedName>
        <fullName evidence="2">Uncharacterized protein</fullName>
    </submittedName>
</protein>
<keyword evidence="1" id="KW-1133">Transmembrane helix</keyword>
<reference evidence="2" key="1">
    <citation type="submission" date="2014-11" db="EMBL/GenBank/DDBJ databases">
        <authorList>
            <person name="Amaro Gonzalez C."/>
        </authorList>
    </citation>
    <scope>NUCLEOTIDE SEQUENCE</scope>
</reference>
<evidence type="ECO:0000313" key="2">
    <source>
        <dbReference type="EMBL" id="JAH81324.1"/>
    </source>
</evidence>
<keyword evidence="1" id="KW-0472">Membrane</keyword>
<organism evidence="2">
    <name type="scientific">Anguilla anguilla</name>
    <name type="common">European freshwater eel</name>
    <name type="synonym">Muraena anguilla</name>
    <dbReference type="NCBI Taxonomy" id="7936"/>
    <lineage>
        <taxon>Eukaryota</taxon>
        <taxon>Metazoa</taxon>
        <taxon>Chordata</taxon>
        <taxon>Craniata</taxon>
        <taxon>Vertebrata</taxon>
        <taxon>Euteleostomi</taxon>
        <taxon>Actinopterygii</taxon>
        <taxon>Neopterygii</taxon>
        <taxon>Teleostei</taxon>
        <taxon>Anguilliformes</taxon>
        <taxon>Anguillidae</taxon>
        <taxon>Anguilla</taxon>
    </lineage>
</organism>
<dbReference type="AlphaFoldDB" id="A0A0E9VTA7"/>
<dbReference type="EMBL" id="GBXM01027253">
    <property type="protein sequence ID" value="JAH81324.1"/>
    <property type="molecule type" value="Transcribed_RNA"/>
</dbReference>
<evidence type="ECO:0000256" key="1">
    <source>
        <dbReference type="SAM" id="Phobius"/>
    </source>
</evidence>
<keyword evidence="1" id="KW-0812">Transmembrane</keyword>